<proteinExistence type="predicted"/>
<dbReference type="Gene3D" id="2.60.120.10">
    <property type="entry name" value="Jelly Rolls"/>
    <property type="match status" value="1"/>
</dbReference>
<accession>A0A367QRZ5</accession>
<dbReference type="InterPro" id="IPR051610">
    <property type="entry name" value="GPI/OXD"/>
</dbReference>
<feature type="domain" description="Cupin type-2" evidence="2">
    <location>
        <begin position="45"/>
        <end position="111"/>
    </location>
</feature>
<dbReference type="InterPro" id="IPR011051">
    <property type="entry name" value="RmlC_Cupin_sf"/>
</dbReference>
<evidence type="ECO:0000259" key="2">
    <source>
        <dbReference type="Pfam" id="PF07883"/>
    </source>
</evidence>
<evidence type="ECO:0000313" key="4">
    <source>
        <dbReference type="Proteomes" id="UP000252107"/>
    </source>
</evidence>
<dbReference type="PANTHER" id="PTHR35848">
    <property type="entry name" value="OXALATE-BINDING PROTEIN"/>
    <property type="match status" value="1"/>
</dbReference>
<dbReference type="Proteomes" id="UP000252107">
    <property type="component" value="Unassembled WGS sequence"/>
</dbReference>
<protein>
    <recommendedName>
        <fullName evidence="2">Cupin type-2 domain-containing protein</fullName>
    </recommendedName>
</protein>
<sequence length="170" mass="19098">MPMNKDDTSSNVFTKLHFDFDDLPQLSSPRQQLNLHAVGIGLIQLPADEGYTFTHSHAEQEEVYIVVSGQGEILIDGELVQIERGDLVRVSPQARRALKAAKQTALFVICVGGVASGFPKNPHSRYLIDDGTPHYDDIPLWYQGREDIAERNAKLTERMLKAQAKREQQQ</sequence>
<dbReference type="PANTHER" id="PTHR35848:SF6">
    <property type="entry name" value="CUPIN TYPE-2 DOMAIN-CONTAINING PROTEIN"/>
    <property type="match status" value="1"/>
</dbReference>
<evidence type="ECO:0000313" key="3">
    <source>
        <dbReference type="EMBL" id="RCJ26968.1"/>
    </source>
</evidence>
<dbReference type="SUPFAM" id="SSF51182">
    <property type="entry name" value="RmlC-like cupins"/>
    <property type="match status" value="1"/>
</dbReference>
<name>A0A367QRZ5_9NOSO</name>
<dbReference type="Pfam" id="PF07883">
    <property type="entry name" value="Cupin_2"/>
    <property type="match status" value="1"/>
</dbReference>
<dbReference type="InterPro" id="IPR013096">
    <property type="entry name" value="Cupin_2"/>
</dbReference>
<dbReference type="GO" id="GO:0046872">
    <property type="term" value="F:metal ion binding"/>
    <property type="evidence" value="ECO:0007669"/>
    <property type="project" value="UniProtKB-KW"/>
</dbReference>
<keyword evidence="4" id="KW-1185">Reference proteome</keyword>
<organism evidence="3 4">
    <name type="scientific">Nostoc minutum NIES-26</name>
    <dbReference type="NCBI Taxonomy" id="1844469"/>
    <lineage>
        <taxon>Bacteria</taxon>
        <taxon>Bacillati</taxon>
        <taxon>Cyanobacteriota</taxon>
        <taxon>Cyanophyceae</taxon>
        <taxon>Nostocales</taxon>
        <taxon>Nostocaceae</taxon>
        <taxon>Nostoc</taxon>
    </lineage>
</organism>
<dbReference type="EMBL" id="LXQD01000306">
    <property type="protein sequence ID" value="RCJ26968.1"/>
    <property type="molecule type" value="Genomic_DNA"/>
</dbReference>
<reference evidence="3" key="1">
    <citation type="submission" date="2016-04" db="EMBL/GenBank/DDBJ databases">
        <authorList>
            <person name="Tabuchi Yagui T.R."/>
        </authorList>
    </citation>
    <scope>NUCLEOTIDE SEQUENCE [LARGE SCALE GENOMIC DNA]</scope>
    <source>
        <strain evidence="3">NIES-26</strain>
    </source>
</reference>
<dbReference type="AlphaFoldDB" id="A0A367QRZ5"/>
<keyword evidence="1" id="KW-0479">Metal-binding</keyword>
<gene>
    <name evidence="3" type="ORF">A6770_02005</name>
</gene>
<comment type="caution">
    <text evidence="3">The sequence shown here is derived from an EMBL/GenBank/DDBJ whole genome shotgun (WGS) entry which is preliminary data.</text>
</comment>
<dbReference type="InterPro" id="IPR014710">
    <property type="entry name" value="RmlC-like_jellyroll"/>
</dbReference>
<evidence type="ECO:0000256" key="1">
    <source>
        <dbReference type="ARBA" id="ARBA00022723"/>
    </source>
</evidence>